<dbReference type="CDD" id="cd06261">
    <property type="entry name" value="TM_PBP2"/>
    <property type="match status" value="1"/>
</dbReference>
<sequence length="584" mass="63483">MNDFRIPLGKWVDVFVDWLTSSFNGFFDVLRAIIRTMYETLDFALSSPPFWIIIILIAAIAWYAKGWKLALGSTLGLLVIVGVNQWDNAMDSLALVLLAAIFALLIAIPIGILAARNDTASKIIRPILDFLQTMPAFVYLIPALMLFRLGVVPGIVATVVFALAPGVRLTELGIRGVDREVVEAGYAFGATPRRILRQIQLPLAMPSIMAGINQVIMLSLSMVVIAGMVGAGGLGGDVVKSLNSIDVGLGVEAGLSVVILAMILDRVTGAFGSQKSRRSRGAKSPQTPASNKKRRIVVATAAVVAVALLAFSGFAANNSQAESKGTIKIGLFNWDEAIAVSHLWKHVLEEEGYNVELTEADPGAVFLGLADGDFDLVLDVWQPNTHAEYLKKYGDDIVKLGEWNDEAKLTIAVNENAPIDSLDELAKNADKFNNQIIGIEPGAGLTKVTTEKVIPSYGLEKMDYTTSSTPAMLSELKAATKADENIVVTLWQPHWAYDAFPLKDLKDPKNTLGKAETLNAYGSSTFEKDFPEVAGWMKNFKMDSEKLNSLENVLLNENDDPAKYDEIITTWLADNKEYADSLTS</sequence>
<feature type="transmembrane region" description="Helical" evidence="9">
    <location>
        <begin position="296"/>
        <end position="316"/>
    </location>
</feature>
<dbReference type="Proteomes" id="UP000502677">
    <property type="component" value="Chromosome"/>
</dbReference>
<keyword evidence="4 9" id="KW-0812">Transmembrane</keyword>
<dbReference type="EMBL" id="CP049863">
    <property type="protein sequence ID" value="QIK64191.1"/>
    <property type="molecule type" value="Genomic_DNA"/>
</dbReference>
<feature type="transmembrane region" description="Helical" evidence="9">
    <location>
        <begin position="247"/>
        <end position="268"/>
    </location>
</feature>
<dbReference type="Gene3D" id="1.10.3720.10">
    <property type="entry name" value="MetI-like"/>
    <property type="match status" value="1"/>
</dbReference>
<dbReference type="SUPFAM" id="SSF53850">
    <property type="entry name" value="Periplasmic binding protein-like II"/>
    <property type="match status" value="1"/>
</dbReference>
<evidence type="ECO:0000256" key="8">
    <source>
        <dbReference type="ARBA" id="ARBA00035652"/>
    </source>
</evidence>
<dbReference type="CDD" id="cd13639">
    <property type="entry name" value="PBP2_OpuAC_like"/>
    <property type="match status" value="1"/>
</dbReference>
<dbReference type="InterPro" id="IPR007210">
    <property type="entry name" value="ABC_Gly_betaine_transp_sub-bd"/>
</dbReference>
<keyword evidence="2 9" id="KW-0813">Transport</keyword>
<accession>A0A6G7XIJ4</accession>
<evidence type="ECO:0000256" key="2">
    <source>
        <dbReference type="ARBA" id="ARBA00022448"/>
    </source>
</evidence>
<feature type="transmembrane region" description="Helical" evidence="9">
    <location>
        <begin position="127"/>
        <end position="145"/>
    </location>
</feature>
<dbReference type="PROSITE" id="PS50928">
    <property type="entry name" value="ABC_TM1"/>
    <property type="match status" value="1"/>
</dbReference>
<evidence type="ECO:0000256" key="5">
    <source>
        <dbReference type="ARBA" id="ARBA00022989"/>
    </source>
</evidence>
<keyword evidence="3" id="KW-1003">Cell membrane</keyword>
<dbReference type="PANTHER" id="PTHR47737:SF1">
    <property type="entry name" value="GLYCINE BETAINE_PROLINE BETAINE TRANSPORT SYSTEM PERMEASE PROTEIN PROW"/>
    <property type="match status" value="1"/>
</dbReference>
<comment type="similarity">
    <text evidence="7">In the C-terminal section; belongs to the OsmX family.</text>
</comment>
<dbReference type="GO" id="GO:0005275">
    <property type="term" value="F:amine transmembrane transporter activity"/>
    <property type="evidence" value="ECO:0007669"/>
    <property type="project" value="TreeGrafter"/>
</dbReference>
<evidence type="ECO:0000256" key="9">
    <source>
        <dbReference type="RuleBase" id="RU363032"/>
    </source>
</evidence>
<evidence type="ECO:0000256" key="7">
    <source>
        <dbReference type="ARBA" id="ARBA00035642"/>
    </source>
</evidence>
<dbReference type="Pfam" id="PF04069">
    <property type="entry name" value="OpuAC"/>
    <property type="match status" value="1"/>
</dbReference>
<dbReference type="AlphaFoldDB" id="A0A6G7XIJ4"/>
<comment type="subcellular location">
    <subcellularLocation>
        <location evidence="9">Cell membrane</location>
        <topology evidence="9">Multi-pass membrane protein</topology>
    </subcellularLocation>
    <subcellularLocation>
        <location evidence="1">Membrane</location>
        <topology evidence="1">Multi-pass membrane protein</topology>
    </subcellularLocation>
</comment>
<dbReference type="FunFam" id="1.10.3720.10:FF:000001">
    <property type="entry name" value="Glycine betaine ABC transporter, permease"/>
    <property type="match status" value="1"/>
</dbReference>
<comment type="similarity">
    <text evidence="9">Belongs to the binding-protein-dependent transport system permease family.</text>
</comment>
<dbReference type="KEGG" id="lvi:G7068_14030"/>
<dbReference type="GO" id="GO:0043190">
    <property type="term" value="C:ATP-binding cassette (ABC) transporter complex"/>
    <property type="evidence" value="ECO:0007669"/>
    <property type="project" value="InterPro"/>
</dbReference>
<dbReference type="InterPro" id="IPR035906">
    <property type="entry name" value="MetI-like_sf"/>
</dbReference>
<dbReference type="Gene3D" id="3.40.190.100">
    <property type="entry name" value="Glycine betaine-binding periplasmic protein, domain 2"/>
    <property type="match status" value="1"/>
</dbReference>
<reference evidence="12 13" key="1">
    <citation type="submission" date="2020-03" db="EMBL/GenBank/DDBJ databases">
        <title>Leucobacter sp. nov., isolated from beetles.</title>
        <authorList>
            <person name="Hyun D.-W."/>
            <person name="Bae J.-W."/>
        </authorList>
    </citation>
    <scope>NUCLEOTIDE SEQUENCE [LARGE SCALE GENOMIC DNA]</scope>
    <source>
        <strain evidence="12 13">HDW9C</strain>
    </source>
</reference>
<gene>
    <name evidence="12" type="ORF">G7068_14030</name>
</gene>
<evidence type="ECO:0000313" key="12">
    <source>
        <dbReference type="EMBL" id="QIK64191.1"/>
    </source>
</evidence>
<evidence type="ECO:0000256" key="6">
    <source>
        <dbReference type="ARBA" id="ARBA00023136"/>
    </source>
</evidence>
<evidence type="ECO:0000256" key="1">
    <source>
        <dbReference type="ARBA" id="ARBA00004141"/>
    </source>
</evidence>
<dbReference type="GO" id="GO:0015226">
    <property type="term" value="F:carnitine transmembrane transporter activity"/>
    <property type="evidence" value="ECO:0007669"/>
    <property type="project" value="TreeGrafter"/>
</dbReference>
<evidence type="ECO:0000256" key="3">
    <source>
        <dbReference type="ARBA" id="ARBA00022475"/>
    </source>
</evidence>
<evidence type="ECO:0000256" key="10">
    <source>
        <dbReference type="SAM" id="MobiDB-lite"/>
    </source>
</evidence>
<dbReference type="GO" id="GO:0031460">
    <property type="term" value="P:glycine betaine transport"/>
    <property type="evidence" value="ECO:0007669"/>
    <property type="project" value="TreeGrafter"/>
</dbReference>
<keyword evidence="6 9" id="KW-0472">Membrane</keyword>
<dbReference type="RefSeq" id="WP_166292528.1">
    <property type="nucleotide sequence ID" value="NZ_CP049863.1"/>
</dbReference>
<feature type="transmembrane region" description="Helical" evidence="9">
    <location>
        <begin position="43"/>
        <end position="62"/>
    </location>
</feature>
<comment type="similarity">
    <text evidence="8">In the N-terminal section; belongs to the binding-protein-dependent transport system permease family.</text>
</comment>
<evidence type="ECO:0000256" key="4">
    <source>
        <dbReference type="ARBA" id="ARBA00022692"/>
    </source>
</evidence>
<feature type="domain" description="ABC transmembrane type-1" evidence="11">
    <location>
        <begin position="89"/>
        <end position="268"/>
    </location>
</feature>
<evidence type="ECO:0000259" key="11">
    <source>
        <dbReference type="PROSITE" id="PS50928"/>
    </source>
</evidence>
<dbReference type="SUPFAM" id="SSF161098">
    <property type="entry name" value="MetI-like"/>
    <property type="match status" value="1"/>
</dbReference>
<feature type="transmembrane region" description="Helical" evidence="9">
    <location>
        <begin position="215"/>
        <end position="235"/>
    </location>
</feature>
<dbReference type="InterPro" id="IPR000515">
    <property type="entry name" value="MetI-like"/>
</dbReference>
<keyword evidence="5 9" id="KW-1133">Transmembrane helix</keyword>
<dbReference type="GO" id="GO:0015871">
    <property type="term" value="P:choline transport"/>
    <property type="evidence" value="ECO:0007669"/>
    <property type="project" value="TreeGrafter"/>
</dbReference>
<dbReference type="Pfam" id="PF00528">
    <property type="entry name" value="BPD_transp_1"/>
    <property type="match status" value="1"/>
</dbReference>
<dbReference type="PRINTS" id="PR00303">
    <property type="entry name" value="SECYTRNLCASE"/>
</dbReference>
<protein>
    <submittedName>
        <fullName evidence="12">ABC transporter permease subunit</fullName>
    </submittedName>
</protein>
<proteinExistence type="inferred from homology"/>
<evidence type="ECO:0000313" key="13">
    <source>
        <dbReference type="Proteomes" id="UP000502677"/>
    </source>
</evidence>
<keyword evidence="13" id="KW-1185">Reference proteome</keyword>
<dbReference type="PANTHER" id="PTHR47737">
    <property type="entry name" value="GLYCINE BETAINE/PROLINE BETAINE TRANSPORT SYSTEM PERMEASE PROTEIN PROW"/>
    <property type="match status" value="1"/>
</dbReference>
<name>A0A6G7XIJ4_9MICO</name>
<dbReference type="Gene3D" id="3.10.105.10">
    <property type="entry name" value="Dipeptide-binding Protein, Domain 3"/>
    <property type="match status" value="2"/>
</dbReference>
<feature type="transmembrane region" description="Helical" evidence="9">
    <location>
        <begin position="92"/>
        <end position="115"/>
    </location>
</feature>
<feature type="region of interest" description="Disordered" evidence="10">
    <location>
        <begin position="274"/>
        <end position="293"/>
    </location>
</feature>
<organism evidence="12 13">
    <name type="scientific">Leucobacter viscericola</name>
    <dbReference type="NCBI Taxonomy" id="2714935"/>
    <lineage>
        <taxon>Bacteria</taxon>
        <taxon>Bacillati</taxon>
        <taxon>Actinomycetota</taxon>
        <taxon>Actinomycetes</taxon>
        <taxon>Micrococcales</taxon>
        <taxon>Microbacteriaceae</taxon>
        <taxon>Leucobacter</taxon>
    </lineage>
</organism>
<feature type="transmembrane region" description="Helical" evidence="9">
    <location>
        <begin position="69"/>
        <end position="86"/>
    </location>
</feature>